<dbReference type="EMBL" id="JYJH01000054">
    <property type="protein sequence ID" value="KJK34243.1"/>
    <property type="molecule type" value="Genomic_DNA"/>
</dbReference>
<keyword evidence="2" id="KW-0812">Transmembrane</keyword>
<name>A0A0M2GCG2_9ACTN</name>
<feature type="transmembrane region" description="Helical" evidence="2">
    <location>
        <begin position="83"/>
        <end position="104"/>
    </location>
</feature>
<protein>
    <submittedName>
        <fullName evidence="3">Uncharacterized protein</fullName>
    </submittedName>
</protein>
<dbReference type="AlphaFoldDB" id="A0A0M2GCG2"/>
<proteinExistence type="predicted"/>
<accession>A0A0M2GCG2</accession>
<comment type="caution">
    <text evidence="3">The sequence shown here is derived from an EMBL/GenBank/DDBJ whole genome shotgun (WGS) entry which is preliminary data.</text>
</comment>
<evidence type="ECO:0000313" key="3">
    <source>
        <dbReference type="EMBL" id="KJK34243.1"/>
    </source>
</evidence>
<feature type="transmembrane region" description="Helical" evidence="2">
    <location>
        <begin position="116"/>
        <end position="139"/>
    </location>
</feature>
<dbReference type="Proteomes" id="UP000034786">
    <property type="component" value="Unassembled WGS sequence"/>
</dbReference>
<reference evidence="4" key="1">
    <citation type="submission" date="2015-02" db="EMBL/GenBank/DDBJ databases">
        <authorList>
            <person name="Ju K.-S."/>
            <person name="Doroghazi J.R."/>
            <person name="Metcalf W."/>
        </authorList>
    </citation>
    <scope>NUCLEOTIDE SEQUENCE [LARGE SCALE GENOMIC DNA]</scope>
    <source>
        <strain evidence="4">NRRL B-16380</strain>
    </source>
</reference>
<dbReference type="RefSeq" id="WP_031144338.1">
    <property type="nucleotide sequence ID" value="NZ_JYJH01000054.1"/>
</dbReference>
<keyword evidence="2" id="KW-1133">Transmembrane helix</keyword>
<evidence type="ECO:0000256" key="2">
    <source>
        <dbReference type="SAM" id="Phobius"/>
    </source>
</evidence>
<organism evidence="3 4">
    <name type="scientific">Streptomyces variegatus</name>
    <dbReference type="NCBI Taxonomy" id="284040"/>
    <lineage>
        <taxon>Bacteria</taxon>
        <taxon>Bacillati</taxon>
        <taxon>Actinomycetota</taxon>
        <taxon>Actinomycetes</taxon>
        <taxon>Kitasatosporales</taxon>
        <taxon>Streptomycetaceae</taxon>
        <taxon>Streptomyces</taxon>
    </lineage>
</organism>
<sequence length="176" mass="19153">MQMSEPFATTVAAVAPVVWLVGAVEYHQVAKQTFEAYNAGEVLLAQTVEGLKRAGDAEILAHQWTETQQQTLGPPRRLLPLHALWSVVTTCLLSSLVIALAWLAHGDEQDRSSGEAMFCFVTLCGSFIIVTAVPVAAALRRVSKSGDQRQALSQEIERLQADARRRVEADQMSPPG</sequence>
<evidence type="ECO:0000256" key="1">
    <source>
        <dbReference type="SAM" id="Coils"/>
    </source>
</evidence>
<keyword evidence="2" id="KW-0472">Membrane</keyword>
<gene>
    <name evidence="3" type="ORF">UK15_37000</name>
</gene>
<keyword evidence="4" id="KW-1185">Reference proteome</keyword>
<feature type="coiled-coil region" evidence="1">
    <location>
        <begin position="142"/>
        <end position="169"/>
    </location>
</feature>
<keyword evidence="1" id="KW-0175">Coiled coil</keyword>
<evidence type="ECO:0000313" key="4">
    <source>
        <dbReference type="Proteomes" id="UP000034786"/>
    </source>
</evidence>
<dbReference type="PATRIC" id="fig|284040.3.peg.6951"/>